<keyword evidence="5" id="KW-1185">Reference proteome</keyword>
<evidence type="ECO:0000313" key="5">
    <source>
        <dbReference type="Proteomes" id="UP000749559"/>
    </source>
</evidence>
<dbReference type="Pfam" id="PF00135">
    <property type="entry name" value="COesterase"/>
    <property type="match status" value="1"/>
</dbReference>
<dbReference type="EC" id="3.1.1.-" evidence="3"/>
<sequence length="604" mass="67859">MRLDILALLLCISDAKYVTVNTTYGQLRGEVNTAIGEYPKGTLNNITSTQFLGVPFAKPPINRLRWKAPVEQDTWTGVKDALDYGNACWQAQRPNVDYSEDCLVLNIWIPGDVNQTALKNLNLSVMLYIHGGGFQTGTSSRYFGGFMSNDNNVVTVTVNYRLGVLGFFSTEDSTAEGNYGLLDNIMALQWVKNNIKNFGGNPNSITIYGESAGAAAVSHLMLSPMAEGLFHRGITQSGVATVYWGIARNYLKELSNLLGEKLDCPSRDSKALTNCLQDKDPKEVTNAAIQLDGEIQLNRNDTQSKYLPRIDGKVIIDEPLKVLQSGNFYPYDYMTGINSHEGWMLQNTVAIDLRNKTLEQGINFTDFDLLTQRWMRFLSHPDKRFEVSQAVKLVYDVYSSTADSIDRSKSYLDFLSDFVWIADNDRFAKLYSKKSTNIYNYYFSPEVSEYQRRIKFAKPAPDWVRASHADDISYVFGFAKYAKADNATDDERLFSDAVMKAWANFAKTGDPGEVAGKTWPRFSEDNPTYLDLTTPISNITQITNLLPRKMSLWLDFVWPMLDQPNDCKIQPTGNPVTRQPSSASTVRPLATTLIMVTLSLPMIL</sequence>
<dbReference type="InterPro" id="IPR029058">
    <property type="entry name" value="AB_hydrolase_fold"/>
</dbReference>
<dbReference type="InterPro" id="IPR002018">
    <property type="entry name" value="CarbesteraseB"/>
</dbReference>
<dbReference type="InterPro" id="IPR051093">
    <property type="entry name" value="Neuroligin/BSAL"/>
</dbReference>
<dbReference type="GO" id="GO:0016787">
    <property type="term" value="F:hydrolase activity"/>
    <property type="evidence" value="ECO:0007669"/>
    <property type="project" value="UniProtKB-KW"/>
</dbReference>
<dbReference type="Gene3D" id="3.40.50.1820">
    <property type="entry name" value="alpha/beta hydrolase"/>
    <property type="match status" value="1"/>
</dbReference>
<proteinExistence type="inferred from homology"/>
<dbReference type="InterPro" id="IPR019826">
    <property type="entry name" value="Carboxylesterase_B_AS"/>
</dbReference>
<organism evidence="4 5">
    <name type="scientific">Owenia fusiformis</name>
    <name type="common">Polychaete worm</name>
    <dbReference type="NCBI Taxonomy" id="6347"/>
    <lineage>
        <taxon>Eukaryota</taxon>
        <taxon>Metazoa</taxon>
        <taxon>Spiralia</taxon>
        <taxon>Lophotrochozoa</taxon>
        <taxon>Annelida</taxon>
        <taxon>Polychaeta</taxon>
        <taxon>Sedentaria</taxon>
        <taxon>Canalipalpata</taxon>
        <taxon>Sabellida</taxon>
        <taxon>Oweniida</taxon>
        <taxon>Oweniidae</taxon>
        <taxon>Owenia</taxon>
    </lineage>
</organism>
<protein>
    <recommendedName>
        <fullName evidence="3">Carboxylic ester hydrolase</fullName>
        <ecNumber evidence="3">3.1.1.-</ecNumber>
    </recommendedName>
</protein>
<evidence type="ECO:0000256" key="1">
    <source>
        <dbReference type="ARBA" id="ARBA00005964"/>
    </source>
</evidence>
<dbReference type="PROSITE" id="PS00122">
    <property type="entry name" value="CARBOXYLESTERASE_B_1"/>
    <property type="match status" value="1"/>
</dbReference>
<dbReference type="SUPFAM" id="SSF53474">
    <property type="entry name" value="alpha/beta-Hydrolases"/>
    <property type="match status" value="1"/>
</dbReference>
<gene>
    <name evidence="4" type="ORF">OFUS_LOCUS719</name>
</gene>
<comment type="caution">
    <text evidence="4">The sequence shown here is derived from an EMBL/GenBank/DDBJ whole genome shotgun (WGS) entry which is preliminary data.</text>
</comment>
<name>A0A8J1U8X2_OWEFU</name>
<comment type="similarity">
    <text evidence="1 3">Belongs to the type-B carboxylesterase/lipase family.</text>
</comment>
<keyword evidence="2 3" id="KW-0378">Hydrolase</keyword>
<dbReference type="EMBL" id="CAIIXF020000001">
    <property type="protein sequence ID" value="CAH1773070.1"/>
    <property type="molecule type" value="Genomic_DNA"/>
</dbReference>
<accession>A0A8J1U8X2</accession>
<dbReference type="PANTHER" id="PTHR43903">
    <property type="entry name" value="NEUROLIGIN"/>
    <property type="match status" value="1"/>
</dbReference>
<dbReference type="Proteomes" id="UP000749559">
    <property type="component" value="Unassembled WGS sequence"/>
</dbReference>
<evidence type="ECO:0000256" key="3">
    <source>
        <dbReference type="RuleBase" id="RU361235"/>
    </source>
</evidence>
<evidence type="ECO:0000256" key="2">
    <source>
        <dbReference type="ARBA" id="ARBA00022801"/>
    </source>
</evidence>
<evidence type="ECO:0000313" key="4">
    <source>
        <dbReference type="EMBL" id="CAH1773070.1"/>
    </source>
</evidence>
<dbReference type="OrthoDB" id="408631at2759"/>
<dbReference type="AlphaFoldDB" id="A0A8J1U8X2"/>
<reference evidence="4" key="1">
    <citation type="submission" date="2022-03" db="EMBL/GenBank/DDBJ databases">
        <authorList>
            <person name="Martin C."/>
        </authorList>
    </citation>
    <scope>NUCLEOTIDE SEQUENCE</scope>
</reference>